<protein>
    <submittedName>
        <fullName evidence="2">Uncharacterized protein</fullName>
    </submittedName>
</protein>
<feature type="region of interest" description="Disordered" evidence="1">
    <location>
        <begin position="1"/>
        <end position="84"/>
    </location>
</feature>
<sequence>MSAQMDDQTQRTRDFQEAKEKKFSTTNPKGSPSKPKKKGALRRIMHWPSKPNSDSLEANGPNSPSNDSRTELPAEANSPSNDINNEFETLISNLLTPNAPHSGNINITSNYEQTNTAAMFTAKSDEALSTSIHAPNVPPKDWNKPFDVNPAGVSVAQKGVPNDQGPPGVPEKKLPKPTTTTPVVLSVPPALKKDALVSVLTACHTVG</sequence>
<gene>
    <name evidence="2" type="ORF">M413DRAFT_115980</name>
</gene>
<evidence type="ECO:0000313" key="2">
    <source>
        <dbReference type="EMBL" id="KIM49776.1"/>
    </source>
</evidence>
<proteinExistence type="predicted"/>
<evidence type="ECO:0000313" key="3">
    <source>
        <dbReference type="Proteomes" id="UP000053424"/>
    </source>
</evidence>
<feature type="compositionally biased region" description="Basic residues" evidence="1">
    <location>
        <begin position="34"/>
        <end position="45"/>
    </location>
</feature>
<reference evidence="2 3" key="1">
    <citation type="submission" date="2014-04" db="EMBL/GenBank/DDBJ databases">
        <authorList>
            <consortium name="DOE Joint Genome Institute"/>
            <person name="Kuo A."/>
            <person name="Gay G."/>
            <person name="Dore J."/>
            <person name="Kohler A."/>
            <person name="Nagy L.G."/>
            <person name="Floudas D."/>
            <person name="Copeland A."/>
            <person name="Barry K.W."/>
            <person name="Cichocki N."/>
            <person name="Veneault-Fourrey C."/>
            <person name="LaButti K."/>
            <person name="Lindquist E.A."/>
            <person name="Lipzen A."/>
            <person name="Lundell T."/>
            <person name="Morin E."/>
            <person name="Murat C."/>
            <person name="Sun H."/>
            <person name="Tunlid A."/>
            <person name="Henrissat B."/>
            <person name="Grigoriev I.V."/>
            <person name="Hibbett D.S."/>
            <person name="Martin F."/>
            <person name="Nordberg H.P."/>
            <person name="Cantor M.N."/>
            <person name="Hua S.X."/>
        </authorList>
    </citation>
    <scope>NUCLEOTIDE SEQUENCE [LARGE SCALE GENOMIC DNA]</scope>
    <source>
        <strain evidence="3">h7</strain>
    </source>
</reference>
<feature type="compositionally biased region" description="Basic and acidic residues" evidence="1">
    <location>
        <begin position="8"/>
        <end position="23"/>
    </location>
</feature>
<accession>A0A0C3D0Y3</accession>
<dbReference type="Proteomes" id="UP000053424">
    <property type="component" value="Unassembled WGS sequence"/>
</dbReference>
<organism evidence="2 3">
    <name type="scientific">Hebeloma cylindrosporum</name>
    <dbReference type="NCBI Taxonomy" id="76867"/>
    <lineage>
        <taxon>Eukaryota</taxon>
        <taxon>Fungi</taxon>
        <taxon>Dikarya</taxon>
        <taxon>Basidiomycota</taxon>
        <taxon>Agaricomycotina</taxon>
        <taxon>Agaricomycetes</taxon>
        <taxon>Agaricomycetidae</taxon>
        <taxon>Agaricales</taxon>
        <taxon>Agaricineae</taxon>
        <taxon>Hymenogastraceae</taxon>
        <taxon>Hebeloma</taxon>
    </lineage>
</organism>
<dbReference type="HOGENOM" id="CLU_1326513_0_0_1"/>
<feature type="region of interest" description="Disordered" evidence="1">
    <location>
        <begin position="157"/>
        <end position="182"/>
    </location>
</feature>
<name>A0A0C3D0Y3_HEBCY</name>
<feature type="compositionally biased region" description="Polar residues" evidence="1">
    <location>
        <begin position="50"/>
        <end position="67"/>
    </location>
</feature>
<evidence type="ECO:0000256" key="1">
    <source>
        <dbReference type="SAM" id="MobiDB-lite"/>
    </source>
</evidence>
<dbReference type="AlphaFoldDB" id="A0A0C3D0Y3"/>
<reference evidence="3" key="2">
    <citation type="submission" date="2015-01" db="EMBL/GenBank/DDBJ databases">
        <title>Evolutionary Origins and Diversification of the Mycorrhizal Mutualists.</title>
        <authorList>
            <consortium name="DOE Joint Genome Institute"/>
            <consortium name="Mycorrhizal Genomics Consortium"/>
            <person name="Kohler A."/>
            <person name="Kuo A."/>
            <person name="Nagy L.G."/>
            <person name="Floudas D."/>
            <person name="Copeland A."/>
            <person name="Barry K.W."/>
            <person name="Cichocki N."/>
            <person name="Veneault-Fourrey C."/>
            <person name="LaButti K."/>
            <person name="Lindquist E.A."/>
            <person name="Lipzen A."/>
            <person name="Lundell T."/>
            <person name="Morin E."/>
            <person name="Murat C."/>
            <person name="Riley R."/>
            <person name="Ohm R."/>
            <person name="Sun H."/>
            <person name="Tunlid A."/>
            <person name="Henrissat B."/>
            <person name="Grigoriev I.V."/>
            <person name="Hibbett D.S."/>
            <person name="Martin F."/>
        </authorList>
    </citation>
    <scope>NUCLEOTIDE SEQUENCE [LARGE SCALE GENOMIC DNA]</scope>
    <source>
        <strain evidence="3">h7</strain>
    </source>
</reference>
<dbReference type="EMBL" id="KN831768">
    <property type="protein sequence ID" value="KIM49776.1"/>
    <property type="molecule type" value="Genomic_DNA"/>
</dbReference>
<keyword evidence="3" id="KW-1185">Reference proteome</keyword>